<proteinExistence type="predicted"/>
<dbReference type="InterPro" id="IPR039018">
    <property type="entry name" value="VapC20-like"/>
</dbReference>
<dbReference type="KEGG" id="hsu:HLASF_0013"/>
<feature type="domain" description="PIN" evidence="1">
    <location>
        <begin position="5"/>
        <end position="128"/>
    </location>
</feature>
<dbReference type="GO" id="GO:0004521">
    <property type="term" value="F:RNA endonuclease activity"/>
    <property type="evidence" value="ECO:0007669"/>
    <property type="project" value="InterPro"/>
</dbReference>
<dbReference type="InterPro" id="IPR029060">
    <property type="entry name" value="PIN-like_dom_sf"/>
</dbReference>
<organism evidence="2 3">
    <name type="scientific">Halanaeroarchaeum sulfurireducens</name>
    <dbReference type="NCBI Taxonomy" id="1604004"/>
    <lineage>
        <taxon>Archaea</taxon>
        <taxon>Methanobacteriati</taxon>
        <taxon>Methanobacteriota</taxon>
        <taxon>Stenosarchaea group</taxon>
        <taxon>Halobacteria</taxon>
        <taxon>Halobacteriales</taxon>
        <taxon>Halobacteriaceae</taxon>
        <taxon>Halanaeroarchaeum</taxon>
    </lineage>
</organism>
<dbReference type="Gene3D" id="3.40.50.1010">
    <property type="entry name" value="5'-nuclease"/>
    <property type="match status" value="1"/>
</dbReference>
<dbReference type="InterPro" id="IPR002716">
    <property type="entry name" value="PIN_dom"/>
</dbReference>
<gene>
    <name evidence="2" type="ORF">HLASF_0013</name>
</gene>
<dbReference type="AlphaFoldDB" id="A0A0F7P753"/>
<reference evidence="2 3" key="1">
    <citation type="journal article" date="2015" name="ISME J.">
        <title>Elemental sulfur and acetate can support life of a novel strictly anaerobic haloarchaeon.</title>
        <authorList>
            <person name="Sorokin D.Y."/>
            <person name="Kublanov I.V."/>
            <person name="Gavrilov S.N."/>
            <person name="Rojo D."/>
            <person name="Roman P."/>
            <person name="Golyshin P.N."/>
            <person name="Slepak V.Z."/>
            <person name="Smedile F."/>
            <person name="Ferrer M."/>
            <person name="Messina E."/>
            <person name="La Cono V."/>
            <person name="Yakimov M.M."/>
        </authorList>
    </citation>
    <scope>NUCLEOTIDE SEQUENCE [LARGE SCALE GENOMIC DNA]</scope>
    <source>
        <strain evidence="2 3">HSR2</strain>
    </source>
</reference>
<dbReference type="PANTHER" id="PTHR42188">
    <property type="entry name" value="23S RRNA-SPECIFIC ENDONUCLEASE VAPC20"/>
    <property type="match status" value="1"/>
</dbReference>
<dbReference type="OrthoDB" id="41298at2157"/>
<evidence type="ECO:0000313" key="2">
    <source>
        <dbReference type="EMBL" id="AKH96527.1"/>
    </source>
</evidence>
<evidence type="ECO:0000259" key="1">
    <source>
        <dbReference type="Pfam" id="PF01850"/>
    </source>
</evidence>
<dbReference type="EMBL" id="CP008874">
    <property type="protein sequence ID" value="AKH96527.1"/>
    <property type="molecule type" value="Genomic_DNA"/>
</dbReference>
<dbReference type="Proteomes" id="UP000069906">
    <property type="component" value="Chromosome"/>
</dbReference>
<evidence type="ECO:0000313" key="3">
    <source>
        <dbReference type="Proteomes" id="UP000069906"/>
    </source>
</evidence>
<sequence length="144" mass="15930">MPRALLDTTVLFAAAYQRDGLHDEALPILQGIDQGDLPEGIVLDFVPAETLNGVTTHAGHEAAVDFLDHLEENSRFHIASLTGDAMATAKSLFRQYERFSFVDACIVAHMQGKGFGHLYAFDDDFDALTDVYRLNTATNPYRPE</sequence>
<protein>
    <submittedName>
        <fullName evidence="2">PilT protein domain protein</fullName>
    </submittedName>
</protein>
<dbReference type="RefSeq" id="WP_050047386.1">
    <property type="nucleotide sequence ID" value="NZ_CP008874.1"/>
</dbReference>
<dbReference type="GO" id="GO:0016075">
    <property type="term" value="P:rRNA catabolic process"/>
    <property type="evidence" value="ECO:0007669"/>
    <property type="project" value="TreeGrafter"/>
</dbReference>
<dbReference type="PATRIC" id="fig|1604004.4.peg.13"/>
<dbReference type="SUPFAM" id="SSF88723">
    <property type="entry name" value="PIN domain-like"/>
    <property type="match status" value="1"/>
</dbReference>
<dbReference type="Pfam" id="PF01850">
    <property type="entry name" value="PIN"/>
    <property type="match status" value="1"/>
</dbReference>
<dbReference type="GeneID" id="25158221"/>
<accession>A0A0F7P753</accession>
<dbReference type="HOGENOM" id="CLU_136715_3_0_2"/>
<name>A0A0F7P753_9EURY</name>
<dbReference type="PANTHER" id="PTHR42188:SF1">
    <property type="entry name" value="23S RRNA-SPECIFIC ENDONUCLEASE VAPC20"/>
    <property type="match status" value="1"/>
</dbReference>
<keyword evidence="3" id="KW-1185">Reference proteome</keyword>